<sequence>MPFGDTSARGNSKLHRRKCTYSFEKRKHKFREKYGMAKRQNGRSEPTEKTAAKFSWPEKRSRMRRELDAIERRKFYYNERRAKLIEREDAFSLTQGHNTAARCTAKVKCLLASLTSGRKETCGLTHGQP</sequence>
<organism evidence="2 3">
    <name type="scientific">Nephila pilipes</name>
    <name type="common">Giant wood spider</name>
    <name type="synonym">Nephila maculata</name>
    <dbReference type="NCBI Taxonomy" id="299642"/>
    <lineage>
        <taxon>Eukaryota</taxon>
        <taxon>Metazoa</taxon>
        <taxon>Ecdysozoa</taxon>
        <taxon>Arthropoda</taxon>
        <taxon>Chelicerata</taxon>
        <taxon>Arachnida</taxon>
        <taxon>Araneae</taxon>
        <taxon>Araneomorphae</taxon>
        <taxon>Entelegynae</taxon>
        <taxon>Araneoidea</taxon>
        <taxon>Nephilidae</taxon>
        <taxon>Nephila</taxon>
    </lineage>
</organism>
<keyword evidence="3" id="KW-1185">Reference proteome</keyword>
<dbReference type="AlphaFoldDB" id="A0A8X6IXA5"/>
<evidence type="ECO:0000313" key="2">
    <source>
        <dbReference type="EMBL" id="GFS63333.1"/>
    </source>
</evidence>
<evidence type="ECO:0000256" key="1">
    <source>
        <dbReference type="SAM" id="MobiDB-lite"/>
    </source>
</evidence>
<feature type="region of interest" description="Disordered" evidence="1">
    <location>
        <begin position="32"/>
        <end position="58"/>
    </location>
</feature>
<dbReference type="EMBL" id="BMAW01047915">
    <property type="protein sequence ID" value="GFS63333.1"/>
    <property type="molecule type" value="Genomic_DNA"/>
</dbReference>
<comment type="caution">
    <text evidence="2">The sequence shown here is derived from an EMBL/GenBank/DDBJ whole genome shotgun (WGS) entry which is preliminary data.</text>
</comment>
<reference evidence="2" key="1">
    <citation type="submission" date="2020-08" db="EMBL/GenBank/DDBJ databases">
        <title>Multicomponent nature underlies the extraordinary mechanical properties of spider dragline silk.</title>
        <authorList>
            <person name="Kono N."/>
            <person name="Nakamura H."/>
            <person name="Mori M."/>
            <person name="Yoshida Y."/>
            <person name="Ohtoshi R."/>
            <person name="Malay A.D."/>
            <person name="Moran D.A.P."/>
            <person name="Tomita M."/>
            <person name="Numata K."/>
            <person name="Arakawa K."/>
        </authorList>
    </citation>
    <scope>NUCLEOTIDE SEQUENCE</scope>
</reference>
<feature type="compositionally biased region" description="Basic and acidic residues" evidence="1">
    <location>
        <begin position="45"/>
        <end position="58"/>
    </location>
</feature>
<dbReference type="Proteomes" id="UP000887013">
    <property type="component" value="Unassembled WGS sequence"/>
</dbReference>
<gene>
    <name evidence="2" type="ORF">NPIL_656731</name>
</gene>
<protein>
    <submittedName>
        <fullName evidence="2">Uncharacterized protein</fullName>
    </submittedName>
</protein>
<name>A0A8X6IXA5_NEPPI</name>
<accession>A0A8X6IXA5</accession>
<proteinExistence type="predicted"/>
<evidence type="ECO:0000313" key="3">
    <source>
        <dbReference type="Proteomes" id="UP000887013"/>
    </source>
</evidence>